<dbReference type="GO" id="GO:0016787">
    <property type="term" value="F:hydrolase activity"/>
    <property type="evidence" value="ECO:0007669"/>
    <property type="project" value="UniProtKB-KW"/>
</dbReference>
<dbReference type="Gene3D" id="3.90.79.10">
    <property type="entry name" value="Nucleoside Triphosphate Pyrophosphohydrolase"/>
    <property type="match status" value="1"/>
</dbReference>
<proteinExistence type="predicted"/>
<dbReference type="InterPro" id="IPR020476">
    <property type="entry name" value="Nudix_hydrolase"/>
</dbReference>
<dbReference type="PANTHER" id="PTHR43046">
    <property type="entry name" value="GDP-MANNOSE MANNOSYL HYDROLASE"/>
    <property type="match status" value="1"/>
</dbReference>
<sequence>MRHSSKAILIKEDSILLTTHKDQEGIFYVFPGGGQEEGETMHEACIRECLEETGLIVKPGELIYVREYIGKNHEFAAFDSHVHQIESYFQCEITGENDQQMLMDKNQVGMEWLPVSKLNEYRIYPQAVVSYIQKADQTAIYLGDVN</sequence>
<evidence type="ECO:0000256" key="2">
    <source>
        <dbReference type="ARBA" id="ARBA00022801"/>
    </source>
</evidence>
<comment type="cofactor">
    <cofactor evidence="1">
        <name>Mg(2+)</name>
        <dbReference type="ChEBI" id="CHEBI:18420"/>
    </cofactor>
</comment>
<accession>A0A0B5AHB8</accession>
<dbReference type="STRING" id="1508404.JMA_04780"/>
<dbReference type="BioCyc" id="JESP1508404:G14D9-9695-MONOMER"/>
<dbReference type="Pfam" id="PF00293">
    <property type="entry name" value="NUDIX"/>
    <property type="match status" value="1"/>
</dbReference>
<reference evidence="4 5" key="1">
    <citation type="submission" date="2014-08" db="EMBL/GenBank/DDBJ databases">
        <title>Complete genome of a marine bacteria Jeotgalibacillus malaysiensis.</title>
        <authorList>
            <person name="Yaakop A.S."/>
            <person name="Chan K.-G."/>
            <person name="Goh K.M."/>
        </authorList>
    </citation>
    <scope>NUCLEOTIDE SEQUENCE [LARGE SCALE GENOMIC DNA]</scope>
    <source>
        <strain evidence="4 5">D5</strain>
    </source>
</reference>
<keyword evidence="2 4" id="KW-0378">Hydrolase</keyword>
<dbReference type="Proteomes" id="UP000031449">
    <property type="component" value="Chromosome"/>
</dbReference>
<evidence type="ECO:0000313" key="5">
    <source>
        <dbReference type="Proteomes" id="UP000031449"/>
    </source>
</evidence>
<dbReference type="PROSITE" id="PS51462">
    <property type="entry name" value="NUDIX"/>
    <property type="match status" value="1"/>
</dbReference>
<organism evidence="4 5">
    <name type="scientific">Jeotgalibacillus malaysiensis</name>
    <dbReference type="NCBI Taxonomy" id="1508404"/>
    <lineage>
        <taxon>Bacteria</taxon>
        <taxon>Bacillati</taxon>
        <taxon>Bacillota</taxon>
        <taxon>Bacilli</taxon>
        <taxon>Bacillales</taxon>
        <taxon>Caryophanaceae</taxon>
        <taxon>Jeotgalibacillus</taxon>
    </lineage>
</organism>
<evidence type="ECO:0000313" key="4">
    <source>
        <dbReference type="EMBL" id="AJD89795.1"/>
    </source>
</evidence>
<dbReference type="InterPro" id="IPR015797">
    <property type="entry name" value="NUDIX_hydrolase-like_dom_sf"/>
</dbReference>
<name>A0A0B5AHB8_9BACL</name>
<dbReference type="PANTHER" id="PTHR43046:SF14">
    <property type="entry name" value="MUTT_NUDIX FAMILY PROTEIN"/>
    <property type="match status" value="1"/>
</dbReference>
<evidence type="ECO:0000256" key="1">
    <source>
        <dbReference type="ARBA" id="ARBA00001946"/>
    </source>
</evidence>
<keyword evidence="5" id="KW-1185">Reference proteome</keyword>
<dbReference type="KEGG" id="jeo:JMA_04780"/>
<gene>
    <name evidence="4" type="ORF">JMA_04780</name>
</gene>
<dbReference type="AlphaFoldDB" id="A0A0B5AHB8"/>
<dbReference type="EMBL" id="CP009416">
    <property type="protein sequence ID" value="AJD89795.1"/>
    <property type="molecule type" value="Genomic_DNA"/>
</dbReference>
<feature type="domain" description="Nudix hydrolase" evidence="3">
    <location>
        <begin position="1"/>
        <end position="136"/>
    </location>
</feature>
<dbReference type="HOGENOM" id="CLU_037162_18_3_9"/>
<protein>
    <submittedName>
        <fullName evidence="4">NUDIX hydrolase</fullName>
    </submittedName>
</protein>
<dbReference type="PRINTS" id="PR00502">
    <property type="entry name" value="NUDIXFAMILY"/>
</dbReference>
<dbReference type="CDD" id="cd18880">
    <property type="entry name" value="NUDIX_ADPRase"/>
    <property type="match status" value="1"/>
</dbReference>
<dbReference type="SUPFAM" id="SSF55811">
    <property type="entry name" value="Nudix"/>
    <property type="match status" value="1"/>
</dbReference>
<evidence type="ECO:0000259" key="3">
    <source>
        <dbReference type="PROSITE" id="PS51462"/>
    </source>
</evidence>
<dbReference type="InterPro" id="IPR000086">
    <property type="entry name" value="NUDIX_hydrolase_dom"/>
</dbReference>